<organism evidence="8 9">
    <name type="scientific">Halogeometricum salsisoli</name>
    <dbReference type="NCBI Taxonomy" id="2950536"/>
    <lineage>
        <taxon>Archaea</taxon>
        <taxon>Methanobacteriati</taxon>
        <taxon>Methanobacteriota</taxon>
        <taxon>Stenosarchaea group</taxon>
        <taxon>Halobacteria</taxon>
        <taxon>Halobacteriales</taxon>
        <taxon>Haloferacaceae</taxon>
        <taxon>Halogeometricum</taxon>
    </lineage>
</organism>
<evidence type="ECO:0000256" key="5">
    <source>
        <dbReference type="ARBA" id="ARBA00023136"/>
    </source>
</evidence>
<dbReference type="RefSeq" id="WP_310925018.1">
    <property type="nucleotide sequence ID" value="NZ_JAMQOP010000003.1"/>
</dbReference>
<feature type="domain" description="PDGLE" evidence="7">
    <location>
        <begin position="26"/>
        <end position="99"/>
    </location>
</feature>
<keyword evidence="3 6" id="KW-0812">Transmembrane</keyword>
<keyword evidence="9" id="KW-1185">Reference proteome</keyword>
<accession>A0ABU2GH44</accession>
<evidence type="ECO:0000259" key="7">
    <source>
        <dbReference type="Pfam" id="PF13190"/>
    </source>
</evidence>
<comment type="caution">
    <text evidence="8">The sequence shown here is derived from an EMBL/GenBank/DDBJ whole genome shotgun (WGS) entry which is preliminary data.</text>
</comment>
<reference evidence="8 9" key="1">
    <citation type="submission" date="2022-06" db="EMBL/GenBank/DDBJ databases">
        <title>Halogeometricum sp. a new haloarchaeum isolate from saline soil.</title>
        <authorList>
            <person name="Strakova D."/>
            <person name="Galisteo C."/>
            <person name="Sanchez-Porro C."/>
            <person name="Ventosa A."/>
        </authorList>
    </citation>
    <scope>NUCLEOTIDE SEQUENCE [LARGE SCALE GENOMIC DNA]</scope>
    <source>
        <strain evidence="8 9">S1BR25-6</strain>
    </source>
</reference>
<keyword evidence="5 6" id="KW-0472">Membrane</keyword>
<gene>
    <name evidence="8" type="ORF">NDI76_15370</name>
</gene>
<evidence type="ECO:0000313" key="9">
    <source>
        <dbReference type="Proteomes" id="UP001257060"/>
    </source>
</evidence>
<feature type="transmembrane region" description="Helical" evidence="6">
    <location>
        <begin position="73"/>
        <end position="97"/>
    </location>
</feature>
<sequence length="99" mass="9787">MNAVLGKPWVRRAVVALLVLVALAPVFGWASGAVGYAEPLENAAEETGAADAAASTVPALFPDYSVPGLGSSLGTLVSAVVGTALTLAVGVGAGRLLER</sequence>
<protein>
    <submittedName>
        <fullName evidence="8">PDGLE domain-containing protein</fullName>
    </submittedName>
</protein>
<comment type="subcellular location">
    <subcellularLocation>
        <location evidence="1">Cell membrane</location>
    </subcellularLocation>
</comment>
<dbReference type="InterPro" id="IPR025937">
    <property type="entry name" value="PDGLE_dom"/>
</dbReference>
<proteinExistence type="predicted"/>
<evidence type="ECO:0000256" key="3">
    <source>
        <dbReference type="ARBA" id="ARBA00022692"/>
    </source>
</evidence>
<dbReference type="EMBL" id="JAMQOP010000003">
    <property type="protein sequence ID" value="MDS0300125.1"/>
    <property type="molecule type" value="Genomic_DNA"/>
</dbReference>
<evidence type="ECO:0000256" key="1">
    <source>
        <dbReference type="ARBA" id="ARBA00004236"/>
    </source>
</evidence>
<dbReference type="Pfam" id="PF13190">
    <property type="entry name" value="PDGLE"/>
    <property type="match status" value="1"/>
</dbReference>
<keyword evidence="4 6" id="KW-1133">Transmembrane helix</keyword>
<name>A0ABU2GH44_9EURY</name>
<keyword evidence="2" id="KW-1003">Cell membrane</keyword>
<evidence type="ECO:0000256" key="4">
    <source>
        <dbReference type="ARBA" id="ARBA00022989"/>
    </source>
</evidence>
<evidence type="ECO:0000256" key="6">
    <source>
        <dbReference type="SAM" id="Phobius"/>
    </source>
</evidence>
<dbReference type="Proteomes" id="UP001257060">
    <property type="component" value="Unassembled WGS sequence"/>
</dbReference>
<evidence type="ECO:0000313" key="8">
    <source>
        <dbReference type="EMBL" id="MDS0300125.1"/>
    </source>
</evidence>
<evidence type="ECO:0000256" key="2">
    <source>
        <dbReference type="ARBA" id="ARBA00022475"/>
    </source>
</evidence>